<dbReference type="Proteomes" id="UP001447842">
    <property type="component" value="Chromosome"/>
</dbReference>
<evidence type="ECO:0000256" key="6">
    <source>
        <dbReference type="ARBA" id="ARBA00023136"/>
    </source>
</evidence>
<evidence type="ECO:0000256" key="1">
    <source>
        <dbReference type="ARBA" id="ARBA00004651"/>
    </source>
</evidence>
<keyword evidence="6 7" id="KW-0472">Membrane</keyword>
<dbReference type="InterPro" id="IPR000326">
    <property type="entry name" value="PAP2/HPO"/>
</dbReference>
<evidence type="ECO:0000313" key="9">
    <source>
        <dbReference type="EMBL" id="XAU16145.1"/>
    </source>
</evidence>
<feature type="transmembrane region" description="Helical" evidence="7">
    <location>
        <begin position="6"/>
        <end position="23"/>
    </location>
</feature>
<comment type="subcellular location">
    <subcellularLocation>
        <location evidence="1">Cell membrane</location>
        <topology evidence="1">Multi-pass membrane protein</topology>
    </subcellularLocation>
</comment>
<feature type="transmembrane region" description="Helical" evidence="7">
    <location>
        <begin position="180"/>
        <end position="197"/>
    </location>
</feature>
<dbReference type="SMART" id="SM00014">
    <property type="entry name" value="acidPPc"/>
    <property type="match status" value="1"/>
</dbReference>
<feature type="transmembrane region" description="Helical" evidence="7">
    <location>
        <begin position="154"/>
        <end position="174"/>
    </location>
</feature>
<sequence length="205" mass="22907">MNPKTLIYVLLGIGTALIILLYGPLDIAASQWAYDRRDTWLKPLCVAVSELGVITWWLVGALLLWFYLRYRAGNRYWADRVRFFFAAVAASGLAVIPLKLLFGKARPWMLYDENRYGFEWFAAPNAYGLHGFPSGHTTTAFAVATALALIVPRFAPAFFVGALMVGLSRIGVLFHYPSDVVAGAMLGTISTLLLYNFDKITFKRN</sequence>
<dbReference type="Gene3D" id="1.20.144.10">
    <property type="entry name" value="Phosphatidic acid phosphatase type 2/haloperoxidase"/>
    <property type="match status" value="1"/>
</dbReference>
<gene>
    <name evidence="9" type="ORF">WCY31_05405</name>
</gene>
<dbReference type="RefSeq" id="WP_345973529.1">
    <property type="nucleotide sequence ID" value="NZ_CP147920.1"/>
</dbReference>
<reference evidence="9 10" key="1">
    <citation type="submission" date="2024-03" db="EMBL/GenBank/DDBJ databases">
        <title>Sulfurimonas sp. HSL3-1.</title>
        <authorList>
            <person name="Wang S."/>
        </authorList>
    </citation>
    <scope>NUCLEOTIDE SEQUENCE [LARGE SCALE GENOMIC DNA]</scope>
    <source>
        <strain evidence="9 10">HSL3-1</strain>
    </source>
</reference>
<keyword evidence="2" id="KW-1003">Cell membrane</keyword>
<keyword evidence="3 7" id="KW-0812">Transmembrane</keyword>
<dbReference type="InterPro" id="IPR036938">
    <property type="entry name" value="PAP2/HPO_sf"/>
</dbReference>
<evidence type="ECO:0000256" key="4">
    <source>
        <dbReference type="ARBA" id="ARBA00022801"/>
    </source>
</evidence>
<organism evidence="9 10">
    <name type="scientific">Sulfurimonas diazotrophicus</name>
    <dbReference type="NCBI Taxonomy" id="3131939"/>
    <lineage>
        <taxon>Bacteria</taxon>
        <taxon>Pseudomonadati</taxon>
        <taxon>Campylobacterota</taxon>
        <taxon>Epsilonproteobacteria</taxon>
        <taxon>Campylobacterales</taxon>
        <taxon>Sulfurimonadaceae</taxon>
        <taxon>Sulfurimonas</taxon>
    </lineage>
</organism>
<evidence type="ECO:0000256" key="3">
    <source>
        <dbReference type="ARBA" id="ARBA00022692"/>
    </source>
</evidence>
<dbReference type="EMBL" id="CP147920">
    <property type="protein sequence ID" value="XAU16145.1"/>
    <property type="molecule type" value="Genomic_DNA"/>
</dbReference>
<evidence type="ECO:0000256" key="7">
    <source>
        <dbReference type="SAM" id="Phobius"/>
    </source>
</evidence>
<proteinExistence type="predicted"/>
<evidence type="ECO:0000256" key="2">
    <source>
        <dbReference type="ARBA" id="ARBA00022475"/>
    </source>
</evidence>
<dbReference type="SUPFAM" id="SSF48317">
    <property type="entry name" value="Acid phosphatase/Vanadium-dependent haloperoxidase"/>
    <property type="match status" value="1"/>
</dbReference>
<name>A0ABZ3HC79_9BACT</name>
<feature type="transmembrane region" description="Helical" evidence="7">
    <location>
        <begin position="44"/>
        <end position="68"/>
    </location>
</feature>
<feature type="domain" description="Phosphatidic acid phosphatase type 2/haloperoxidase" evidence="8">
    <location>
        <begin position="81"/>
        <end position="195"/>
    </location>
</feature>
<keyword evidence="10" id="KW-1185">Reference proteome</keyword>
<dbReference type="PANTHER" id="PTHR14969">
    <property type="entry name" value="SPHINGOSINE-1-PHOSPHATE PHOSPHOHYDROLASE"/>
    <property type="match status" value="1"/>
</dbReference>
<protein>
    <submittedName>
        <fullName evidence="9">Phosphatase PAP2 family protein</fullName>
    </submittedName>
</protein>
<keyword evidence="4" id="KW-0378">Hydrolase</keyword>
<dbReference type="Pfam" id="PF01569">
    <property type="entry name" value="PAP2"/>
    <property type="match status" value="1"/>
</dbReference>
<dbReference type="PANTHER" id="PTHR14969:SF62">
    <property type="entry name" value="DECAPRENYLPHOSPHORYL-5-PHOSPHORIBOSE PHOSPHATASE RV3807C-RELATED"/>
    <property type="match status" value="1"/>
</dbReference>
<feature type="transmembrane region" description="Helical" evidence="7">
    <location>
        <begin position="83"/>
        <end position="102"/>
    </location>
</feature>
<evidence type="ECO:0000259" key="8">
    <source>
        <dbReference type="SMART" id="SM00014"/>
    </source>
</evidence>
<accession>A0ABZ3HC79</accession>
<evidence type="ECO:0000256" key="5">
    <source>
        <dbReference type="ARBA" id="ARBA00022989"/>
    </source>
</evidence>
<evidence type="ECO:0000313" key="10">
    <source>
        <dbReference type="Proteomes" id="UP001447842"/>
    </source>
</evidence>
<keyword evidence="5 7" id="KW-1133">Transmembrane helix</keyword>